<dbReference type="PANTHER" id="PTHR14030">
    <property type="entry name" value="MITOTIC CHECKPOINT SERINE/THREONINE-PROTEIN KINASE BUB1"/>
    <property type="match status" value="1"/>
</dbReference>
<reference evidence="3 4" key="1">
    <citation type="journal article" date="2016" name="Mol. Biol. Evol.">
        <title>Comparative Genomics of Early-Diverging Mushroom-Forming Fungi Provides Insights into the Origins of Lignocellulose Decay Capabilities.</title>
        <authorList>
            <person name="Nagy L.G."/>
            <person name="Riley R."/>
            <person name="Tritt A."/>
            <person name="Adam C."/>
            <person name="Daum C."/>
            <person name="Floudas D."/>
            <person name="Sun H."/>
            <person name="Yadav J.S."/>
            <person name="Pangilinan J."/>
            <person name="Larsson K.H."/>
            <person name="Matsuura K."/>
            <person name="Barry K."/>
            <person name="Labutti K."/>
            <person name="Kuo R."/>
            <person name="Ohm R.A."/>
            <person name="Bhattacharya S.S."/>
            <person name="Shirouzu T."/>
            <person name="Yoshinaga Y."/>
            <person name="Martin F.M."/>
            <person name="Grigoriev I.V."/>
            <person name="Hibbett D.S."/>
        </authorList>
    </citation>
    <scope>NUCLEOTIDE SEQUENCE [LARGE SCALE GENOMIC DNA]</scope>
    <source>
        <strain evidence="3 4">HHB14362 ss-1</strain>
    </source>
</reference>
<evidence type="ECO:0000313" key="4">
    <source>
        <dbReference type="Proteomes" id="UP000076761"/>
    </source>
</evidence>
<dbReference type="GO" id="GO:0051754">
    <property type="term" value="P:meiotic sister chromatid cohesion, centromeric"/>
    <property type="evidence" value="ECO:0007669"/>
    <property type="project" value="TreeGrafter"/>
</dbReference>
<feature type="non-terminal residue" evidence="3">
    <location>
        <position position="466"/>
    </location>
</feature>
<dbReference type="SMART" id="SM00777">
    <property type="entry name" value="Mad3_BUB1_I"/>
    <property type="match status" value="1"/>
</dbReference>
<feature type="domain" description="BUB1 N-terminal" evidence="2">
    <location>
        <begin position="62"/>
        <end position="223"/>
    </location>
</feature>
<keyword evidence="4" id="KW-1185">Reference proteome</keyword>
<dbReference type="InterPro" id="IPR015661">
    <property type="entry name" value="Bub1/Mad3"/>
</dbReference>
<dbReference type="Proteomes" id="UP000076761">
    <property type="component" value="Unassembled WGS sequence"/>
</dbReference>
<dbReference type="STRING" id="1314782.A0A165SW21"/>
<dbReference type="Pfam" id="PF08311">
    <property type="entry name" value="Mad3_BUB1_I"/>
    <property type="match status" value="1"/>
</dbReference>
<evidence type="ECO:0000259" key="2">
    <source>
        <dbReference type="PROSITE" id="PS51489"/>
    </source>
</evidence>
<evidence type="ECO:0000256" key="1">
    <source>
        <dbReference type="SAM" id="MobiDB-lite"/>
    </source>
</evidence>
<dbReference type="GO" id="GO:0004672">
    <property type="term" value="F:protein kinase activity"/>
    <property type="evidence" value="ECO:0007669"/>
    <property type="project" value="TreeGrafter"/>
</dbReference>
<dbReference type="GO" id="GO:0007094">
    <property type="term" value="P:mitotic spindle assembly checkpoint signaling"/>
    <property type="evidence" value="ECO:0007669"/>
    <property type="project" value="InterPro"/>
</dbReference>
<dbReference type="Gene3D" id="1.25.40.430">
    <property type="match status" value="1"/>
</dbReference>
<dbReference type="OrthoDB" id="248495at2759"/>
<proteinExistence type="predicted"/>
<dbReference type="InParanoid" id="A0A165SW21"/>
<name>A0A165SW21_9AGAM</name>
<sequence length="466" mass="51402">DDAYDENGPVIVDCDVLEAAKENIQPIAAGRRVTALSAILSTPHAQREARLASTKSRLRINVEVAMEDEDDDPLQAYCHFVYWTVENYPQGQSAESGLLELLEEATRVLKDDREGKWKSDIRYLKLWVLYASYIERPAIIYRFCLANGIGTEHELLYEEFALSLERSGRREEADKIYLLGIARQAQPLDRLKKKHNEFQKRMMVAAPVLEPPSSEPERRAEASTSRKALGVKVRPAFTTSEPKREDMPSSNTATSRPAPNARLQVFVDPTGELSESSTTNDFPDVGDRVTRVKENIPEMKKAAGTTLRQAGKSKRLASARSAAPRIAIAVYRDPEPEEDGTSDMPSPPAPTGKKGKTVAASSQSKGKTRAFTPFCDTDTDQPTSSRSAIKTDGFRPFCDADADGTEIAQTAKVASSFTPYRDEVSIPTSQSSSAEEPVIKIKKAGAKATVPVTEAEALRRDPFKNY</sequence>
<dbReference type="GO" id="GO:0032991">
    <property type="term" value="C:protein-containing complex"/>
    <property type="evidence" value="ECO:0007669"/>
    <property type="project" value="UniProtKB-ARBA"/>
</dbReference>
<dbReference type="AlphaFoldDB" id="A0A165SW21"/>
<dbReference type="PROSITE" id="PS51489">
    <property type="entry name" value="BUB1_N"/>
    <property type="match status" value="1"/>
</dbReference>
<protein>
    <recommendedName>
        <fullName evidence="2">BUB1 N-terminal domain-containing protein</fullName>
    </recommendedName>
</protein>
<accession>A0A165SW21</accession>
<gene>
    <name evidence="3" type="ORF">NEOLEDRAFT_1021766</name>
</gene>
<dbReference type="FunFam" id="1.25.40.430:FF:000003">
    <property type="entry name" value="Checkpoint serine/threonine-protein kinase BUB1"/>
    <property type="match status" value="1"/>
</dbReference>
<organism evidence="3 4">
    <name type="scientific">Neolentinus lepideus HHB14362 ss-1</name>
    <dbReference type="NCBI Taxonomy" id="1314782"/>
    <lineage>
        <taxon>Eukaryota</taxon>
        <taxon>Fungi</taxon>
        <taxon>Dikarya</taxon>
        <taxon>Basidiomycota</taxon>
        <taxon>Agaricomycotina</taxon>
        <taxon>Agaricomycetes</taxon>
        <taxon>Gloeophyllales</taxon>
        <taxon>Gloeophyllaceae</taxon>
        <taxon>Neolentinus</taxon>
    </lineage>
</organism>
<dbReference type="FunCoup" id="A0A165SW21">
    <property type="interactions" value="152"/>
</dbReference>
<evidence type="ECO:0000313" key="3">
    <source>
        <dbReference type="EMBL" id="KZT25764.1"/>
    </source>
</evidence>
<dbReference type="PANTHER" id="PTHR14030:SF4">
    <property type="entry name" value="BUB1 KINASE, ISOFORM A-RELATED"/>
    <property type="match status" value="1"/>
</dbReference>
<dbReference type="InterPro" id="IPR013212">
    <property type="entry name" value="Mad3/Bub1_I"/>
</dbReference>
<dbReference type="EMBL" id="KV425570">
    <property type="protein sequence ID" value="KZT25764.1"/>
    <property type="molecule type" value="Genomic_DNA"/>
</dbReference>
<dbReference type="GO" id="GO:0005634">
    <property type="term" value="C:nucleus"/>
    <property type="evidence" value="ECO:0007669"/>
    <property type="project" value="TreeGrafter"/>
</dbReference>
<feature type="region of interest" description="Disordered" evidence="1">
    <location>
        <begin position="207"/>
        <end position="261"/>
    </location>
</feature>
<feature type="compositionally biased region" description="Polar residues" evidence="1">
    <location>
        <begin position="248"/>
        <end position="257"/>
    </location>
</feature>
<feature type="non-terminal residue" evidence="3">
    <location>
        <position position="1"/>
    </location>
</feature>
<feature type="region of interest" description="Disordered" evidence="1">
    <location>
        <begin position="330"/>
        <end position="390"/>
    </location>
</feature>